<comment type="similarity">
    <text evidence="5">Belongs to the DEAD box helicase family.</text>
</comment>
<evidence type="ECO:0000256" key="5">
    <source>
        <dbReference type="RuleBase" id="RU365068"/>
    </source>
</evidence>
<comment type="function">
    <text evidence="5">RNA helicase.</text>
</comment>
<comment type="catalytic activity">
    <reaction evidence="5">
        <text>ATP + H2O = ADP + phosphate + H(+)</text>
        <dbReference type="Rhea" id="RHEA:13065"/>
        <dbReference type="ChEBI" id="CHEBI:15377"/>
        <dbReference type="ChEBI" id="CHEBI:15378"/>
        <dbReference type="ChEBI" id="CHEBI:30616"/>
        <dbReference type="ChEBI" id="CHEBI:43474"/>
        <dbReference type="ChEBI" id="CHEBI:456216"/>
        <dbReference type="EC" id="3.6.4.13"/>
    </reaction>
</comment>
<dbReference type="InterPro" id="IPR001650">
    <property type="entry name" value="Helicase_C-like"/>
</dbReference>
<dbReference type="Gene3D" id="3.40.50.300">
    <property type="entry name" value="P-loop containing nucleotide triphosphate hydrolases"/>
    <property type="match status" value="1"/>
</dbReference>
<evidence type="ECO:0000256" key="4">
    <source>
        <dbReference type="ARBA" id="ARBA00022884"/>
    </source>
</evidence>
<dbReference type="GO" id="GO:0005524">
    <property type="term" value="F:ATP binding"/>
    <property type="evidence" value="ECO:0007669"/>
    <property type="project" value="UniProtKB-UniRule"/>
</dbReference>
<dbReference type="EMBL" id="NKQK01000024">
    <property type="protein sequence ID" value="PSR93225.1"/>
    <property type="molecule type" value="Genomic_DNA"/>
</dbReference>
<evidence type="ECO:0000256" key="3">
    <source>
        <dbReference type="ARBA" id="ARBA00022840"/>
    </source>
</evidence>
<dbReference type="OMA" id="LEYLQCE"/>
<evidence type="ECO:0000256" key="2">
    <source>
        <dbReference type="ARBA" id="ARBA00022801"/>
    </source>
</evidence>
<dbReference type="PROSITE" id="PS51194">
    <property type="entry name" value="HELICASE_CTER"/>
    <property type="match status" value="1"/>
</dbReference>
<keyword evidence="5 7" id="KW-0347">Helicase</keyword>
<keyword evidence="1 5" id="KW-0547">Nucleotide-binding</keyword>
<organism evidence="7 8">
    <name type="scientific">Actinidia chinensis var. chinensis</name>
    <name type="common">Chinese soft-hair kiwi</name>
    <dbReference type="NCBI Taxonomy" id="1590841"/>
    <lineage>
        <taxon>Eukaryota</taxon>
        <taxon>Viridiplantae</taxon>
        <taxon>Streptophyta</taxon>
        <taxon>Embryophyta</taxon>
        <taxon>Tracheophyta</taxon>
        <taxon>Spermatophyta</taxon>
        <taxon>Magnoliopsida</taxon>
        <taxon>eudicotyledons</taxon>
        <taxon>Gunneridae</taxon>
        <taxon>Pentapetalae</taxon>
        <taxon>asterids</taxon>
        <taxon>Ericales</taxon>
        <taxon>Actinidiaceae</taxon>
        <taxon>Actinidia</taxon>
    </lineage>
</organism>
<dbReference type="STRING" id="1590841.A0A2R6PLL2"/>
<dbReference type="GO" id="GO:0016787">
    <property type="term" value="F:hydrolase activity"/>
    <property type="evidence" value="ECO:0007669"/>
    <property type="project" value="UniProtKB-KW"/>
</dbReference>
<dbReference type="CDD" id="cd18787">
    <property type="entry name" value="SF2_C_DEAD"/>
    <property type="match status" value="1"/>
</dbReference>
<reference evidence="7 8" key="1">
    <citation type="submission" date="2017-07" db="EMBL/GenBank/DDBJ databases">
        <title>An improved, manually edited Actinidia chinensis var. chinensis (kiwifruit) genome highlights the challenges associated with draft genomes and gene prediction in plants.</title>
        <authorList>
            <person name="Pilkington S."/>
            <person name="Crowhurst R."/>
            <person name="Hilario E."/>
            <person name="Nardozza S."/>
            <person name="Fraser L."/>
            <person name="Peng Y."/>
            <person name="Gunaseelan K."/>
            <person name="Simpson R."/>
            <person name="Tahir J."/>
            <person name="Deroles S."/>
            <person name="Templeton K."/>
            <person name="Luo Z."/>
            <person name="Davy M."/>
            <person name="Cheng C."/>
            <person name="Mcneilage M."/>
            <person name="Scaglione D."/>
            <person name="Liu Y."/>
            <person name="Zhang Q."/>
            <person name="Datson P."/>
            <person name="De Silva N."/>
            <person name="Gardiner S."/>
            <person name="Bassett H."/>
            <person name="Chagne D."/>
            <person name="Mccallum J."/>
            <person name="Dzierzon H."/>
            <person name="Deng C."/>
            <person name="Wang Y.-Y."/>
            <person name="Barron N."/>
            <person name="Manako K."/>
            <person name="Bowen J."/>
            <person name="Foster T."/>
            <person name="Erridge Z."/>
            <person name="Tiffin H."/>
            <person name="Waite C."/>
            <person name="Davies K."/>
            <person name="Grierson E."/>
            <person name="Laing W."/>
            <person name="Kirk R."/>
            <person name="Chen X."/>
            <person name="Wood M."/>
            <person name="Montefiori M."/>
            <person name="Brummell D."/>
            <person name="Schwinn K."/>
            <person name="Catanach A."/>
            <person name="Fullerton C."/>
            <person name="Li D."/>
            <person name="Meiyalaghan S."/>
            <person name="Nieuwenhuizen N."/>
            <person name="Read N."/>
            <person name="Prakash R."/>
            <person name="Hunter D."/>
            <person name="Zhang H."/>
            <person name="Mckenzie M."/>
            <person name="Knabel M."/>
            <person name="Harris A."/>
            <person name="Allan A."/>
            <person name="Chen A."/>
            <person name="Janssen B."/>
            <person name="Plunkett B."/>
            <person name="Dwamena C."/>
            <person name="Voogd C."/>
            <person name="Leif D."/>
            <person name="Lafferty D."/>
            <person name="Souleyre E."/>
            <person name="Varkonyi-Gasic E."/>
            <person name="Gambi F."/>
            <person name="Hanley J."/>
            <person name="Yao J.-L."/>
            <person name="Cheung J."/>
            <person name="David K."/>
            <person name="Warren B."/>
            <person name="Marsh K."/>
            <person name="Snowden K."/>
            <person name="Lin-Wang K."/>
            <person name="Brian L."/>
            <person name="Martinez-Sanchez M."/>
            <person name="Wang M."/>
            <person name="Ileperuma N."/>
            <person name="Macnee N."/>
            <person name="Campin R."/>
            <person name="Mcatee P."/>
            <person name="Drummond R."/>
            <person name="Espley R."/>
            <person name="Ireland H."/>
            <person name="Wu R."/>
            <person name="Atkinson R."/>
            <person name="Karunairetnam S."/>
            <person name="Bulley S."/>
            <person name="Chunkath S."/>
            <person name="Hanley Z."/>
            <person name="Storey R."/>
            <person name="Thrimawithana A."/>
            <person name="Thomson S."/>
            <person name="David C."/>
            <person name="Testolin R."/>
        </authorList>
    </citation>
    <scope>NUCLEOTIDE SEQUENCE [LARGE SCALE GENOMIC DNA]</scope>
    <source>
        <strain evidence="8">cv. Red5</strain>
        <tissue evidence="7">Young leaf</tissue>
    </source>
</reference>
<name>A0A2R6PLL2_ACTCC</name>
<reference evidence="8" key="2">
    <citation type="journal article" date="2018" name="BMC Genomics">
        <title>A manually annotated Actinidia chinensis var. chinensis (kiwifruit) genome highlights the challenges associated with draft genomes and gene prediction in plants.</title>
        <authorList>
            <person name="Pilkington S.M."/>
            <person name="Crowhurst R."/>
            <person name="Hilario E."/>
            <person name="Nardozza S."/>
            <person name="Fraser L."/>
            <person name="Peng Y."/>
            <person name="Gunaseelan K."/>
            <person name="Simpson R."/>
            <person name="Tahir J."/>
            <person name="Deroles S.C."/>
            <person name="Templeton K."/>
            <person name="Luo Z."/>
            <person name="Davy M."/>
            <person name="Cheng C."/>
            <person name="McNeilage M."/>
            <person name="Scaglione D."/>
            <person name="Liu Y."/>
            <person name="Zhang Q."/>
            <person name="Datson P."/>
            <person name="De Silva N."/>
            <person name="Gardiner S.E."/>
            <person name="Bassett H."/>
            <person name="Chagne D."/>
            <person name="McCallum J."/>
            <person name="Dzierzon H."/>
            <person name="Deng C."/>
            <person name="Wang Y.Y."/>
            <person name="Barron L."/>
            <person name="Manako K."/>
            <person name="Bowen J."/>
            <person name="Foster T.M."/>
            <person name="Erridge Z.A."/>
            <person name="Tiffin H."/>
            <person name="Waite C.N."/>
            <person name="Davies K.M."/>
            <person name="Grierson E.P."/>
            <person name="Laing W.A."/>
            <person name="Kirk R."/>
            <person name="Chen X."/>
            <person name="Wood M."/>
            <person name="Montefiori M."/>
            <person name="Brummell D.A."/>
            <person name="Schwinn K.E."/>
            <person name="Catanach A."/>
            <person name="Fullerton C."/>
            <person name="Li D."/>
            <person name="Meiyalaghan S."/>
            <person name="Nieuwenhuizen N."/>
            <person name="Read N."/>
            <person name="Prakash R."/>
            <person name="Hunter D."/>
            <person name="Zhang H."/>
            <person name="McKenzie M."/>
            <person name="Knabel M."/>
            <person name="Harris A."/>
            <person name="Allan A.C."/>
            <person name="Gleave A."/>
            <person name="Chen A."/>
            <person name="Janssen B.J."/>
            <person name="Plunkett B."/>
            <person name="Ampomah-Dwamena C."/>
            <person name="Voogd C."/>
            <person name="Leif D."/>
            <person name="Lafferty D."/>
            <person name="Souleyre E.J.F."/>
            <person name="Varkonyi-Gasic E."/>
            <person name="Gambi F."/>
            <person name="Hanley J."/>
            <person name="Yao J.L."/>
            <person name="Cheung J."/>
            <person name="David K.M."/>
            <person name="Warren B."/>
            <person name="Marsh K."/>
            <person name="Snowden K.C."/>
            <person name="Lin-Wang K."/>
            <person name="Brian L."/>
            <person name="Martinez-Sanchez M."/>
            <person name="Wang M."/>
            <person name="Ileperuma N."/>
            <person name="Macnee N."/>
            <person name="Campin R."/>
            <person name="McAtee P."/>
            <person name="Drummond R.S.M."/>
            <person name="Espley R.V."/>
            <person name="Ireland H.S."/>
            <person name="Wu R."/>
            <person name="Atkinson R.G."/>
            <person name="Karunairetnam S."/>
            <person name="Bulley S."/>
            <person name="Chunkath S."/>
            <person name="Hanley Z."/>
            <person name="Storey R."/>
            <person name="Thrimawithana A.H."/>
            <person name="Thomson S."/>
            <person name="David C."/>
            <person name="Testolin R."/>
            <person name="Huang H."/>
            <person name="Hellens R.P."/>
            <person name="Schaffer R.J."/>
        </authorList>
    </citation>
    <scope>NUCLEOTIDE SEQUENCE [LARGE SCALE GENOMIC DNA]</scope>
    <source>
        <strain evidence="8">cv. Red5</strain>
    </source>
</reference>
<dbReference type="EC" id="3.6.4.13" evidence="5"/>
<dbReference type="OrthoDB" id="7396459at2759"/>
<dbReference type="GO" id="GO:0003723">
    <property type="term" value="F:RNA binding"/>
    <property type="evidence" value="ECO:0007669"/>
    <property type="project" value="UniProtKB-UniRule"/>
</dbReference>
<comment type="caution">
    <text evidence="7">The sequence shown here is derived from an EMBL/GenBank/DDBJ whole genome shotgun (WGS) entry which is preliminary data.</text>
</comment>
<proteinExistence type="inferred from homology"/>
<dbReference type="InParanoid" id="A0A2R6PLL2"/>
<protein>
    <recommendedName>
        <fullName evidence="5">ATP-dependent RNA helicase</fullName>
        <ecNumber evidence="5">3.6.4.13</ecNumber>
    </recommendedName>
</protein>
<keyword evidence="3 5" id="KW-0067">ATP-binding</keyword>
<keyword evidence="8" id="KW-1185">Reference proteome</keyword>
<comment type="domain">
    <text evidence="5">The Q motif is unique to and characteristic of the DEAD box family of RNA helicases and controls ATP binding and hydrolysis.</text>
</comment>
<evidence type="ECO:0000256" key="1">
    <source>
        <dbReference type="ARBA" id="ARBA00022741"/>
    </source>
</evidence>
<dbReference type="AlphaFoldDB" id="A0A2R6PLL2"/>
<feature type="domain" description="Helicase C-terminal" evidence="6">
    <location>
        <begin position="45"/>
        <end position="174"/>
    </location>
</feature>
<dbReference type="PANTHER" id="PTHR24031">
    <property type="entry name" value="RNA HELICASE"/>
    <property type="match status" value="1"/>
</dbReference>
<evidence type="ECO:0000259" key="6">
    <source>
        <dbReference type="PROSITE" id="PS51194"/>
    </source>
</evidence>
<evidence type="ECO:0000313" key="8">
    <source>
        <dbReference type="Proteomes" id="UP000241394"/>
    </source>
</evidence>
<dbReference type="Proteomes" id="UP000241394">
    <property type="component" value="Chromosome LG24"/>
</dbReference>
<sequence length="174" mass="19546">MRVEVQAETKSLNESSSSQQLASSRTPSGLHLEYLQCEAEKKPSQLVDLLIENKSKKIIIYFMTCACVDYWGVVLPRRAYLKGFTLISLHGKMKQIAREKALASFASLSSSVLLCTDVAACGLDIPGVDCIIQYDPPQDPNVFVHRVGRTARMGREGTAIVFFYYQRRKSMQNF</sequence>
<keyword evidence="2 5" id="KW-0378">Hydrolase</keyword>
<dbReference type="SMART" id="SM00490">
    <property type="entry name" value="HELICc"/>
    <property type="match status" value="1"/>
</dbReference>
<dbReference type="Pfam" id="PF00271">
    <property type="entry name" value="Helicase_C"/>
    <property type="match status" value="1"/>
</dbReference>
<gene>
    <name evidence="7" type="ORF">CEY00_Acc27835</name>
</gene>
<dbReference type="Gramene" id="PSR93225">
    <property type="protein sequence ID" value="PSR93225"/>
    <property type="gene ID" value="CEY00_Acc27835"/>
</dbReference>
<dbReference type="SUPFAM" id="SSF52540">
    <property type="entry name" value="P-loop containing nucleoside triphosphate hydrolases"/>
    <property type="match status" value="1"/>
</dbReference>
<keyword evidence="4 5" id="KW-0694">RNA-binding</keyword>
<dbReference type="GO" id="GO:0003724">
    <property type="term" value="F:RNA helicase activity"/>
    <property type="evidence" value="ECO:0007669"/>
    <property type="project" value="UniProtKB-EC"/>
</dbReference>
<accession>A0A2R6PLL2</accession>
<evidence type="ECO:0000313" key="7">
    <source>
        <dbReference type="EMBL" id="PSR93225.1"/>
    </source>
</evidence>
<dbReference type="InterPro" id="IPR027417">
    <property type="entry name" value="P-loop_NTPase"/>
</dbReference>